<dbReference type="FunFam" id="3.90.70.10:FF:000108">
    <property type="entry name" value="Ubiquitin carboxyl-terminal hydrolase"/>
    <property type="match status" value="1"/>
</dbReference>
<dbReference type="GO" id="GO:0004843">
    <property type="term" value="F:cysteine-type deubiquitinase activity"/>
    <property type="evidence" value="ECO:0007669"/>
    <property type="project" value="UniProtKB-UniRule"/>
</dbReference>
<feature type="compositionally biased region" description="Low complexity" evidence="8">
    <location>
        <begin position="19"/>
        <end position="37"/>
    </location>
</feature>
<dbReference type="PANTHER" id="PTHR24006:SF687">
    <property type="entry name" value="UBIQUITIN CARBOXYL-TERMINAL HYDROLASE 10"/>
    <property type="match status" value="1"/>
</dbReference>
<dbReference type="InterPro" id="IPR028889">
    <property type="entry name" value="USP"/>
</dbReference>
<dbReference type="Proteomes" id="UP000594263">
    <property type="component" value="Unplaced"/>
</dbReference>
<comment type="catalytic activity">
    <reaction evidence="1 7">
        <text>Thiol-dependent hydrolysis of ester, thioester, amide, peptide and isopeptide bonds formed by the C-terminal Gly of ubiquitin (a 76-residue protein attached to proteins as an intracellular targeting signal).</text>
        <dbReference type="EC" id="3.4.19.12"/>
    </reaction>
</comment>
<evidence type="ECO:0000313" key="10">
    <source>
        <dbReference type="EnsemblPlants" id="Kaladp0020s0019.1.v1.1"/>
    </source>
</evidence>
<dbReference type="Gramene" id="Kaladp0020s0019.1.v1.1">
    <property type="protein sequence ID" value="Kaladp0020s0019.1.v1.1"/>
    <property type="gene ID" value="Kaladp0020s0019.v1.1"/>
</dbReference>
<dbReference type="PROSITE" id="PS50235">
    <property type="entry name" value="USP_3"/>
    <property type="match status" value="1"/>
</dbReference>
<dbReference type="PROSITE" id="PS00973">
    <property type="entry name" value="USP_2"/>
    <property type="match status" value="1"/>
</dbReference>
<feature type="region of interest" description="Disordered" evidence="8">
    <location>
        <begin position="16"/>
        <end position="106"/>
    </location>
</feature>
<dbReference type="SUPFAM" id="SSF54001">
    <property type="entry name" value="Cysteine proteinases"/>
    <property type="match status" value="1"/>
</dbReference>
<dbReference type="AlphaFoldDB" id="A0A7N0T303"/>
<dbReference type="Pfam" id="PF00443">
    <property type="entry name" value="UCH"/>
    <property type="match status" value="1"/>
</dbReference>
<dbReference type="GO" id="GO:0005634">
    <property type="term" value="C:nucleus"/>
    <property type="evidence" value="ECO:0007669"/>
    <property type="project" value="TreeGrafter"/>
</dbReference>
<name>A0A7N0T303_KALFE</name>
<evidence type="ECO:0000256" key="7">
    <source>
        <dbReference type="RuleBase" id="RU366025"/>
    </source>
</evidence>
<evidence type="ECO:0000256" key="8">
    <source>
        <dbReference type="SAM" id="MobiDB-lite"/>
    </source>
</evidence>
<organism evidence="10 11">
    <name type="scientific">Kalanchoe fedtschenkoi</name>
    <name type="common">Lavender scallops</name>
    <name type="synonym">South American air plant</name>
    <dbReference type="NCBI Taxonomy" id="63787"/>
    <lineage>
        <taxon>Eukaryota</taxon>
        <taxon>Viridiplantae</taxon>
        <taxon>Streptophyta</taxon>
        <taxon>Embryophyta</taxon>
        <taxon>Tracheophyta</taxon>
        <taxon>Spermatophyta</taxon>
        <taxon>Magnoliopsida</taxon>
        <taxon>eudicotyledons</taxon>
        <taxon>Gunneridae</taxon>
        <taxon>Pentapetalae</taxon>
        <taxon>Saxifragales</taxon>
        <taxon>Crassulaceae</taxon>
        <taxon>Kalanchoe</taxon>
    </lineage>
</organism>
<reference evidence="10" key="1">
    <citation type="submission" date="2021-01" db="UniProtKB">
        <authorList>
            <consortium name="EnsemblPlants"/>
        </authorList>
    </citation>
    <scope>IDENTIFICATION</scope>
</reference>
<evidence type="ECO:0000256" key="3">
    <source>
        <dbReference type="ARBA" id="ARBA00022670"/>
    </source>
</evidence>
<dbReference type="OMA" id="KNANGQW"/>
<evidence type="ECO:0000256" key="5">
    <source>
        <dbReference type="ARBA" id="ARBA00022801"/>
    </source>
</evidence>
<evidence type="ECO:0000256" key="1">
    <source>
        <dbReference type="ARBA" id="ARBA00000707"/>
    </source>
</evidence>
<evidence type="ECO:0000256" key="6">
    <source>
        <dbReference type="ARBA" id="ARBA00022807"/>
    </source>
</evidence>
<dbReference type="PROSITE" id="PS00972">
    <property type="entry name" value="USP_1"/>
    <property type="match status" value="1"/>
</dbReference>
<evidence type="ECO:0000313" key="11">
    <source>
        <dbReference type="Proteomes" id="UP000594263"/>
    </source>
</evidence>
<dbReference type="GO" id="GO:0006508">
    <property type="term" value="P:proteolysis"/>
    <property type="evidence" value="ECO:0007669"/>
    <property type="project" value="UniProtKB-KW"/>
</dbReference>
<dbReference type="GO" id="GO:0005829">
    <property type="term" value="C:cytosol"/>
    <property type="evidence" value="ECO:0007669"/>
    <property type="project" value="TreeGrafter"/>
</dbReference>
<dbReference type="EC" id="3.4.19.12" evidence="7"/>
<dbReference type="InterPro" id="IPR038765">
    <property type="entry name" value="Papain-like_cys_pep_sf"/>
</dbReference>
<keyword evidence="4 7" id="KW-0833">Ubl conjugation pathway</keyword>
<keyword evidence="3 7" id="KW-0645">Protease</keyword>
<feature type="domain" description="USP" evidence="9">
    <location>
        <begin position="181"/>
        <end position="532"/>
    </location>
</feature>
<keyword evidence="6 7" id="KW-0788">Thiol protease</keyword>
<sequence length="532" mass="58408">MPDSKVLVFGSFTEDETRSLLSQSSLSSNKQSRNSLSGTSLSRVSGQPNVELNFGNGLPKVSGFQKKKENGTAKLNTAVDNSPEVSNPSRENEGIHISASNGLKSQRSNDVTKNIFNGVNDGYLPKNQFANLNLSDSGIGNHQDVLMNGIVEKLPSRVNSKDGEQKALCRPTPDHCSLLPRGLINSGNLCFLNATLQALLSCPPFFQLLQELKGRNVPKDMCPTISAFIKFVSDFEIHSTVIATKRNTTIVETAAPFSPSMFEEVLKNFTPDVPSGLSGRPRQEDAQEFLSFVMDQMHNELLKIEGLTSTSGRNLLSFSSTEEDEWETVGPKNKSAVTRTQSFVPSELSAIFGGELRSVVKARGNKASATVQPYLLLHLDIFPDAVQTVEDALHLYSAPETLEGYRAPVTGKAGVVTAMKSVHIQTLSKIMILHLMRFSYGSEGSTKLHKPVRFPLELVLSRDLLVSSTEGRSYELVATITHHGRDPSKGHYTTDARHPNGQWLHYDDASVTGIGINRVLHDQAYVLFYRQM</sequence>
<protein>
    <recommendedName>
        <fullName evidence="7">Ubiquitin carboxyl-terminal hydrolase</fullName>
        <ecNumber evidence="7">3.4.19.12</ecNumber>
    </recommendedName>
</protein>
<proteinExistence type="inferred from homology"/>
<keyword evidence="11" id="KW-1185">Reference proteome</keyword>
<dbReference type="InterPro" id="IPR001394">
    <property type="entry name" value="Peptidase_C19_UCH"/>
</dbReference>
<dbReference type="GO" id="GO:0016579">
    <property type="term" value="P:protein deubiquitination"/>
    <property type="evidence" value="ECO:0007669"/>
    <property type="project" value="InterPro"/>
</dbReference>
<comment type="similarity">
    <text evidence="2 7">Belongs to the peptidase C19 family.</text>
</comment>
<keyword evidence="5 7" id="KW-0378">Hydrolase</keyword>
<evidence type="ECO:0000256" key="4">
    <source>
        <dbReference type="ARBA" id="ARBA00022786"/>
    </source>
</evidence>
<feature type="compositionally biased region" description="Polar residues" evidence="8">
    <location>
        <begin position="73"/>
        <end position="89"/>
    </location>
</feature>
<dbReference type="PANTHER" id="PTHR24006">
    <property type="entry name" value="UBIQUITIN CARBOXYL-TERMINAL HYDROLASE"/>
    <property type="match status" value="1"/>
</dbReference>
<dbReference type="Gene3D" id="3.90.70.10">
    <property type="entry name" value="Cysteine proteinases"/>
    <property type="match status" value="1"/>
</dbReference>
<feature type="compositionally biased region" description="Polar residues" evidence="8">
    <location>
        <begin position="38"/>
        <end position="50"/>
    </location>
</feature>
<dbReference type="EnsemblPlants" id="Kaladp0020s0019.1.v1.1">
    <property type="protein sequence ID" value="Kaladp0020s0019.1.v1.1"/>
    <property type="gene ID" value="Kaladp0020s0019.v1.1"/>
</dbReference>
<dbReference type="InterPro" id="IPR050164">
    <property type="entry name" value="Peptidase_C19"/>
</dbReference>
<dbReference type="InterPro" id="IPR018200">
    <property type="entry name" value="USP_CS"/>
</dbReference>
<accession>A0A7N0T303</accession>
<evidence type="ECO:0000256" key="2">
    <source>
        <dbReference type="ARBA" id="ARBA00009085"/>
    </source>
</evidence>
<comment type="function">
    <text evidence="7">Recognizes and hydrolyzes the peptide bond at the C-terminal Gly of ubiquitin. Involved in the processing of poly-ubiquitin precursors as well as that of ubiquitinated proteins.</text>
</comment>
<evidence type="ECO:0000259" key="9">
    <source>
        <dbReference type="PROSITE" id="PS50235"/>
    </source>
</evidence>